<feature type="domain" description="ABC transmembrane type-1" evidence="7">
    <location>
        <begin position="96"/>
        <end position="193"/>
    </location>
</feature>
<protein>
    <submittedName>
        <fullName evidence="8">(ABC) transporter</fullName>
    </submittedName>
</protein>
<dbReference type="InterPro" id="IPR036640">
    <property type="entry name" value="ABC1_TM_sf"/>
</dbReference>
<dbReference type="SUPFAM" id="SSF90123">
    <property type="entry name" value="ABC transporter transmembrane region"/>
    <property type="match status" value="1"/>
</dbReference>
<dbReference type="EMBL" id="JABAHT010002206">
    <property type="protein sequence ID" value="KAF4647709.1"/>
    <property type="molecule type" value="Genomic_DNA"/>
</dbReference>
<proteinExistence type="predicted"/>
<dbReference type="GO" id="GO:0015421">
    <property type="term" value="F:ABC-type oligopeptide transporter activity"/>
    <property type="evidence" value="ECO:0007669"/>
    <property type="project" value="TreeGrafter"/>
</dbReference>
<evidence type="ECO:0000256" key="5">
    <source>
        <dbReference type="SAM" id="MobiDB-lite"/>
    </source>
</evidence>
<dbReference type="InterPro" id="IPR011527">
    <property type="entry name" value="ABC1_TM_dom"/>
</dbReference>
<dbReference type="Proteomes" id="UP000570595">
    <property type="component" value="Unassembled WGS sequence"/>
</dbReference>
<evidence type="ECO:0000256" key="3">
    <source>
        <dbReference type="ARBA" id="ARBA00022989"/>
    </source>
</evidence>
<dbReference type="OrthoDB" id="6500128at2759"/>
<feature type="transmembrane region" description="Helical" evidence="6">
    <location>
        <begin position="90"/>
        <end position="115"/>
    </location>
</feature>
<dbReference type="GO" id="GO:0090374">
    <property type="term" value="P:oligopeptide export from mitochondrion"/>
    <property type="evidence" value="ECO:0007669"/>
    <property type="project" value="TreeGrafter"/>
</dbReference>
<keyword evidence="4 6" id="KW-0472">Membrane</keyword>
<dbReference type="GO" id="GO:0005524">
    <property type="term" value="F:ATP binding"/>
    <property type="evidence" value="ECO:0007669"/>
    <property type="project" value="InterPro"/>
</dbReference>
<comment type="subcellular location">
    <subcellularLocation>
        <location evidence="1">Membrane</location>
        <topology evidence="1">Multi-pass membrane protein</topology>
    </subcellularLocation>
</comment>
<comment type="caution">
    <text evidence="8">The sequence shown here is derived from an EMBL/GenBank/DDBJ whole genome shotgun (WGS) entry which is preliminary data.</text>
</comment>
<dbReference type="InterPro" id="IPR039421">
    <property type="entry name" value="Type_1_exporter"/>
</dbReference>
<dbReference type="PROSITE" id="PS50929">
    <property type="entry name" value="ABC_TM1F"/>
    <property type="match status" value="1"/>
</dbReference>
<evidence type="ECO:0000259" key="7">
    <source>
        <dbReference type="PROSITE" id="PS50929"/>
    </source>
</evidence>
<evidence type="ECO:0000313" key="8">
    <source>
        <dbReference type="EMBL" id="KAF4647709.1"/>
    </source>
</evidence>
<evidence type="ECO:0000256" key="2">
    <source>
        <dbReference type="ARBA" id="ARBA00022692"/>
    </source>
</evidence>
<dbReference type="GO" id="GO:0005743">
    <property type="term" value="C:mitochondrial inner membrane"/>
    <property type="evidence" value="ECO:0007669"/>
    <property type="project" value="TreeGrafter"/>
</dbReference>
<feature type="non-terminal residue" evidence="8">
    <location>
        <position position="193"/>
    </location>
</feature>
<sequence>GKPQGVYHSLVAAQQAAASEANKGGRPSLLRQPSNVSSSVSSHGGPQAGEQSKLVETRTEKEIERERIDAIAKAYKVPWRRIFALSKPECGFYMPALLGAAVFGSVMPFEGFLLARSMRAFYKPDPDDMMDGVRLASIGYVILGISTLFGAFTQMGGFAFIGEHLTKRVRTLCFAKFLEQDMAFFDDSKHSPG</sequence>
<gene>
    <name evidence="8" type="primary">ABCB2_11</name>
    <name evidence="8" type="ORF">FOZ61_003812</name>
</gene>
<dbReference type="PANTHER" id="PTHR43394">
    <property type="entry name" value="ATP-DEPENDENT PERMEASE MDL1, MITOCHONDRIAL"/>
    <property type="match status" value="1"/>
</dbReference>
<organism evidence="8 9">
    <name type="scientific">Perkinsus olseni</name>
    <name type="common">Perkinsus atlanticus</name>
    <dbReference type="NCBI Taxonomy" id="32597"/>
    <lineage>
        <taxon>Eukaryota</taxon>
        <taxon>Sar</taxon>
        <taxon>Alveolata</taxon>
        <taxon>Perkinsozoa</taxon>
        <taxon>Perkinsea</taxon>
        <taxon>Perkinsida</taxon>
        <taxon>Perkinsidae</taxon>
        <taxon>Perkinsus</taxon>
    </lineage>
</organism>
<reference evidence="8 9" key="1">
    <citation type="submission" date="2020-04" db="EMBL/GenBank/DDBJ databases">
        <title>Perkinsus olseni comparative genomics.</title>
        <authorList>
            <person name="Bogema D.R."/>
        </authorList>
    </citation>
    <scope>NUCLEOTIDE SEQUENCE [LARGE SCALE GENOMIC DNA]</scope>
    <source>
        <strain evidence="8">ATCC PRA-179</strain>
    </source>
</reference>
<keyword evidence="2 6" id="KW-0812">Transmembrane</keyword>
<evidence type="ECO:0000256" key="1">
    <source>
        <dbReference type="ARBA" id="ARBA00004141"/>
    </source>
</evidence>
<accession>A0A7J6KLX8</accession>
<feature type="transmembrane region" description="Helical" evidence="6">
    <location>
        <begin position="135"/>
        <end position="161"/>
    </location>
</feature>
<dbReference type="PANTHER" id="PTHR43394:SF18">
    <property type="entry name" value="ABC TRANSPORTER B FAMILY MEMBER 11-LIKE"/>
    <property type="match status" value="1"/>
</dbReference>
<evidence type="ECO:0000313" key="9">
    <source>
        <dbReference type="Proteomes" id="UP000570595"/>
    </source>
</evidence>
<feature type="region of interest" description="Disordered" evidence="5">
    <location>
        <begin position="17"/>
        <end position="60"/>
    </location>
</feature>
<dbReference type="AlphaFoldDB" id="A0A7J6KLX8"/>
<keyword evidence="3 6" id="KW-1133">Transmembrane helix</keyword>
<dbReference type="Gene3D" id="1.20.1560.10">
    <property type="entry name" value="ABC transporter type 1, transmembrane domain"/>
    <property type="match status" value="1"/>
</dbReference>
<feature type="non-terminal residue" evidence="8">
    <location>
        <position position="1"/>
    </location>
</feature>
<evidence type="ECO:0000256" key="4">
    <source>
        <dbReference type="ARBA" id="ARBA00023136"/>
    </source>
</evidence>
<name>A0A7J6KLX8_PEROL</name>
<evidence type="ECO:0000256" key="6">
    <source>
        <dbReference type="SAM" id="Phobius"/>
    </source>
</evidence>
<dbReference type="Pfam" id="PF00664">
    <property type="entry name" value="ABC_membrane"/>
    <property type="match status" value="1"/>
</dbReference>